<dbReference type="SUPFAM" id="SSF54534">
    <property type="entry name" value="FKBP-like"/>
    <property type="match status" value="1"/>
</dbReference>
<feature type="chain" id="PRO_5042282976" description="peptidylprolyl isomerase" evidence="5">
    <location>
        <begin position="21"/>
        <end position="322"/>
    </location>
</feature>
<evidence type="ECO:0000256" key="4">
    <source>
        <dbReference type="SAM" id="MobiDB-lite"/>
    </source>
</evidence>
<comment type="catalytic activity">
    <reaction evidence="3">
        <text>[protein]-peptidylproline (omega=180) = [protein]-peptidylproline (omega=0)</text>
        <dbReference type="Rhea" id="RHEA:16237"/>
        <dbReference type="Rhea" id="RHEA-COMP:10747"/>
        <dbReference type="Rhea" id="RHEA-COMP:10748"/>
        <dbReference type="ChEBI" id="CHEBI:83833"/>
        <dbReference type="ChEBI" id="CHEBI:83834"/>
        <dbReference type="EC" id="5.2.1.8"/>
    </reaction>
</comment>
<dbReference type="AlphaFoldDB" id="A0AAD7UHB2"/>
<dbReference type="PROSITE" id="PS51203">
    <property type="entry name" value="CS"/>
    <property type="match status" value="1"/>
</dbReference>
<protein>
    <recommendedName>
        <fullName evidence="3">peptidylprolyl isomerase</fullName>
        <ecNumber evidence="3">5.2.1.8</ecNumber>
    </recommendedName>
</protein>
<keyword evidence="2" id="KW-0802">TPR repeat</keyword>
<dbReference type="InterPro" id="IPR046357">
    <property type="entry name" value="PPIase_dom_sf"/>
</dbReference>
<evidence type="ECO:0000256" key="1">
    <source>
        <dbReference type="ARBA" id="ARBA00022737"/>
    </source>
</evidence>
<keyword evidence="3" id="KW-0697">Rotamase</keyword>
<dbReference type="EC" id="5.2.1.8" evidence="3"/>
<dbReference type="Gene3D" id="3.10.50.40">
    <property type="match status" value="1"/>
</dbReference>
<dbReference type="PANTHER" id="PTHR46512:SF1">
    <property type="entry name" value="PEPTIDYLPROLYL ISOMERASE"/>
    <property type="match status" value="1"/>
</dbReference>
<evidence type="ECO:0000256" key="5">
    <source>
        <dbReference type="SAM" id="SignalP"/>
    </source>
</evidence>
<feature type="signal peptide" evidence="5">
    <location>
        <begin position="1"/>
        <end position="20"/>
    </location>
</feature>
<dbReference type="PROSITE" id="PS50059">
    <property type="entry name" value="FKBP_PPIASE"/>
    <property type="match status" value="1"/>
</dbReference>
<accession>A0AAD7UHB2</accession>
<evidence type="ECO:0000256" key="2">
    <source>
        <dbReference type="ARBA" id="ARBA00022803"/>
    </source>
</evidence>
<sequence>MRPLFLGFATVLLQLPKGWEDLSGDGRCLKRRIVAGNESEAFPRHGAVCEVRWTAWLAEGYPPKRGERVGMLQPKASFEFTLGGGEGEATIAWDLAVKTMRVGEVCEVFAGHEYAFGTRGAEPHVPPKAALLFELELDRWTDFATDYETVYGLQEAENDQDDRLLRDELERLAEANNTENSLLSDVAEKIQEETTTKEDHHPRRPVFGDLSKSAPVPVEGKGEGYSWTETADEMYLRVEAPAPILSRDDVQIRLTPTTLALSYKGRELLAGALEGTIAVDESTWAVAEDRHAVDVYLAKKRTTTAPKSLGDIWASVLRGRVS</sequence>
<dbReference type="InterPro" id="IPR050754">
    <property type="entry name" value="FKBP4/5/8-like"/>
</dbReference>
<dbReference type="PANTHER" id="PTHR46512">
    <property type="entry name" value="PEPTIDYLPROLYL ISOMERASE"/>
    <property type="match status" value="1"/>
</dbReference>
<comment type="caution">
    <text evidence="8">The sequence shown here is derived from an EMBL/GenBank/DDBJ whole genome shotgun (WGS) entry which is preliminary data.</text>
</comment>
<evidence type="ECO:0000256" key="3">
    <source>
        <dbReference type="PROSITE-ProRule" id="PRU00277"/>
    </source>
</evidence>
<feature type="domain" description="PPIase FKBP-type" evidence="6">
    <location>
        <begin position="46"/>
        <end position="141"/>
    </location>
</feature>
<dbReference type="InterPro" id="IPR008978">
    <property type="entry name" value="HSP20-like_chaperone"/>
</dbReference>
<dbReference type="GO" id="GO:0005829">
    <property type="term" value="C:cytosol"/>
    <property type="evidence" value="ECO:0007669"/>
    <property type="project" value="TreeGrafter"/>
</dbReference>
<dbReference type="SUPFAM" id="SSF49764">
    <property type="entry name" value="HSP20-like chaperones"/>
    <property type="match status" value="1"/>
</dbReference>
<keyword evidence="1" id="KW-0677">Repeat</keyword>
<organism evidence="8 9">
    <name type="scientific">Chrysophaeum taylorii</name>
    <dbReference type="NCBI Taxonomy" id="2483200"/>
    <lineage>
        <taxon>Eukaryota</taxon>
        <taxon>Sar</taxon>
        <taxon>Stramenopiles</taxon>
        <taxon>Ochrophyta</taxon>
        <taxon>Pelagophyceae</taxon>
        <taxon>Pelagomonadales</taxon>
        <taxon>Pelagomonadaceae</taxon>
        <taxon>Chrysophaeum</taxon>
    </lineage>
</organism>
<dbReference type="Gene3D" id="2.60.40.790">
    <property type="match status" value="1"/>
</dbReference>
<evidence type="ECO:0000313" key="8">
    <source>
        <dbReference type="EMBL" id="KAJ8606334.1"/>
    </source>
</evidence>
<dbReference type="EMBL" id="JAQMWT010000279">
    <property type="protein sequence ID" value="KAJ8606334.1"/>
    <property type="molecule type" value="Genomic_DNA"/>
</dbReference>
<dbReference type="CDD" id="cd06467">
    <property type="entry name" value="p23_NUDC_like"/>
    <property type="match status" value="1"/>
</dbReference>
<dbReference type="Proteomes" id="UP001230188">
    <property type="component" value="Unassembled WGS sequence"/>
</dbReference>
<feature type="region of interest" description="Disordered" evidence="4">
    <location>
        <begin position="193"/>
        <end position="224"/>
    </location>
</feature>
<evidence type="ECO:0000259" key="6">
    <source>
        <dbReference type="PROSITE" id="PS50059"/>
    </source>
</evidence>
<evidence type="ECO:0000259" key="7">
    <source>
        <dbReference type="PROSITE" id="PS51203"/>
    </source>
</evidence>
<dbReference type="GO" id="GO:0012505">
    <property type="term" value="C:endomembrane system"/>
    <property type="evidence" value="ECO:0007669"/>
    <property type="project" value="TreeGrafter"/>
</dbReference>
<keyword evidence="3" id="KW-0413">Isomerase</keyword>
<evidence type="ECO:0000313" key="9">
    <source>
        <dbReference type="Proteomes" id="UP001230188"/>
    </source>
</evidence>
<dbReference type="GO" id="GO:0016020">
    <property type="term" value="C:membrane"/>
    <property type="evidence" value="ECO:0007669"/>
    <property type="project" value="TreeGrafter"/>
</dbReference>
<dbReference type="InterPro" id="IPR007052">
    <property type="entry name" value="CS_dom"/>
</dbReference>
<dbReference type="GO" id="GO:0044183">
    <property type="term" value="F:protein folding chaperone"/>
    <property type="evidence" value="ECO:0007669"/>
    <property type="project" value="TreeGrafter"/>
</dbReference>
<keyword evidence="9" id="KW-1185">Reference proteome</keyword>
<proteinExistence type="predicted"/>
<reference evidence="8" key="1">
    <citation type="submission" date="2023-01" db="EMBL/GenBank/DDBJ databases">
        <title>Metagenome sequencing of chrysophaentin producing Chrysophaeum taylorii.</title>
        <authorList>
            <person name="Davison J."/>
            <person name="Bewley C."/>
        </authorList>
    </citation>
    <scope>NUCLEOTIDE SEQUENCE</scope>
    <source>
        <strain evidence="8">NIES-1699</strain>
    </source>
</reference>
<dbReference type="Pfam" id="PF00254">
    <property type="entry name" value="FKBP_C"/>
    <property type="match status" value="1"/>
</dbReference>
<gene>
    <name evidence="8" type="ORF">CTAYLR_010606</name>
</gene>
<dbReference type="GO" id="GO:0003755">
    <property type="term" value="F:peptidyl-prolyl cis-trans isomerase activity"/>
    <property type="evidence" value="ECO:0007669"/>
    <property type="project" value="UniProtKB-KW"/>
</dbReference>
<dbReference type="Pfam" id="PF04969">
    <property type="entry name" value="CS"/>
    <property type="match status" value="1"/>
</dbReference>
<keyword evidence="5" id="KW-0732">Signal</keyword>
<dbReference type="InterPro" id="IPR001179">
    <property type="entry name" value="PPIase_FKBP_dom"/>
</dbReference>
<feature type="domain" description="CS" evidence="7">
    <location>
        <begin position="220"/>
        <end position="317"/>
    </location>
</feature>
<name>A0AAD7UHB2_9STRA</name>
<dbReference type="GO" id="GO:0005740">
    <property type="term" value="C:mitochondrial envelope"/>
    <property type="evidence" value="ECO:0007669"/>
    <property type="project" value="TreeGrafter"/>
</dbReference>